<protein>
    <submittedName>
        <fullName evidence="2">EGF-like module-containing mucin-like hormone receptor-like 3</fullName>
    </submittedName>
</protein>
<sequence>MDSPPTLGAWGSEGPSCPPQAGHPQGAPASPERLIRAIVNSLGTKRAARDLQLRLLGWGQWSVEYPVCLQCRCCLDSGCPPHPTPQGQRGPRLIVYPELSVGRGRGGRSRLRLSLGFLLKIKRKEARKWQLVMEPPGKVGPGRVWEGAACGQPMGQRGLDGALGVRHPREQPPCRACSQAASPSAPPRPTMPHSHLGAQSRAPSCQLHEASASGSTTEPPGAATARTLEPPQDPRRPRDQSCVRAPPQAVPRAPAPQSQSRPAAPQQRTSPAPPLAKVPGDTGLKRLSTSLQQAWAKLWGRARPSPSPRRSGAPPVQPAPNGRPPQH</sequence>
<feature type="region of interest" description="Disordered" evidence="1">
    <location>
        <begin position="1"/>
        <end position="29"/>
    </location>
</feature>
<evidence type="ECO:0000313" key="2">
    <source>
        <dbReference type="EMBL" id="TFJ98199.1"/>
    </source>
</evidence>
<evidence type="ECO:0000256" key="1">
    <source>
        <dbReference type="SAM" id="MobiDB-lite"/>
    </source>
</evidence>
<feature type="compositionally biased region" description="Low complexity" evidence="1">
    <location>
        <begin position="19"/>
        <end position="29"/>
    </location>
</feature>
<gene>
    <name evidence="2" type="ORF">DR999_PMT19892</name>
</gene>
<feature type="compositionally biased region" description="Low complexity" evidence="1">
    <location>
        <begin position="173"/>
        <end position="183"/>
    </location>
</feature>
<reference evidence="2 3" key="1">
    <citation type="submission" date="2019-04" db="EMBL/GenBank/DDBJ databases">
        <title>Draft genome of the big-headed turtle Platysternon megacephalum.</title>
        <authorList>
            <person name="Gong S."/>
        </authorList>
    </citation>
    <scope>NUCLEOTIDE SEQUENCE [LARGE SCALE GENOMIC DNA]</scope>
    <source>
        <strain evidence="2">DO16091913</strain>
        <tissue evidence="2">Muscle</tissue>
    </source>
</reference>
<feature type="compositionally biased region" description="Basic and acidic residues" evidence="1">
    <location>
        <begin position="232"/>
        <end position="241"/>
    </location>
</feature>
<dbReference type="Proteomes" id="UP000297703">
    <property type="component" value="Unassembled WGS sequence"/>
</dbReference>
<name>A0A4D9DS97_9SAUR</name>
<feature type="compositionally biased region" description="Low complexity" evidence="1">
    <location>
        <begin position="243"/>
        <end position="268"/>
    </location>
</feature>
<reference evidence="2 3" key="2">
    <citation type="submission" date="2019-04" db="EMBL/GenBank/DDBJ databases">
        <title>The genome sequence of big-headed turtle.</title>
        <authorList>
            <person name="Gong S."/>
        </authorList>
    </citation>
    <scope>NUCLEOTIDE SEQUENCE [LARGE SCALE GENOMIC DNA]</scope>
    <source>
        <strain evidence="2">DO16091913</strain>
        <tissue evidence="2">Muscle</tissue>
    </source>
</reference>
<dbReference type="InterPro" id="IPR031461">
    <property type="entry name" value="DUF4679"/>
</dbReference>
<feature type="region of interest" description="Disordered" evidence="1">
    <location>
        <begin position="156"/>
        <end position="327"/>
    </location>
</feature>
<dbReference type="EMBL" id="QXTE01000418">
    <property type="protein sequence ID" value="TFJ98199.1"/>
    <property type="molecule type" value="Genomic_DNA"/>
</dbReference>
<proteinExistence type="predicted"/>
<feature type="compositionally biased region" description="Pro residues" evidence="1">
    <location>
        <begin position="315"/>
        <end position="327"/>
    </location>
</feature>
<comment type="caution">
    <text evidence="2">The sequence shown here is derived from an EMBL/GenBank/DDBJ whole genome shotgun (WGS) entry which is preliminary data.</text>
</comment>
<keyword evidence="2" id="KW-0675">Receptor</keyword>
<evidence type="ECO:0000313" key="3">
    <source>
        <dbReference type="Proteomes" id="UP000297703"/>
    </source>
</evidence>
<accession>A0A4D9DS97</accession>
<keyword evidence="3" id="KW-1185">Reference proteome</keyword>
<feature type="compositionally biased region" description="Low complexity" evidence="1">
    <location>
        <begin position="301"/>
        <end position="314"/>
    </location>
</feature>
<dbReference type="Pfam" id="PF15728">
    <property type="entry name" value="DUF4679"/>
    <property type="match status" value="1"/>
</dbReference>
<organism evidence="2 3">
    <name type="scientific">Platysternon megacephalum</name>
    <name type="common">big-headed turtle</name>
    <dbReference type="NCBI Taxonomy" id="55544"/>
    <lineage>
        <taxon>Eukaryota</taxon>
        <taxon>Metazoa</taxon>
        <taxon>Chordata</taxon>
        <taxon>Craniata</taxon>
        <taxon>Vertebrata</taxon>
        <taxon>Euteleostomi</taxon>
        <taxon>Archelosauria</taxon>
        <taxon>Testudinata</taxon>
        <taxon>Testudines</taxon>
        <taxon>Cryptodira</taxon>
        <taxon>Durocryptodira</taxon>
        <taxon>Testudinoidea</taxon>
        <taxon>Platysternidae</taxon>
        <taxon>Platysternon</taxon>
    </lineage>
</organism>
<dbReference type="AlphaFoldDB" id="A0A4D9DS97"/>